<feature type="region of interest" description="Disordered" evidence="1">
    <location>
        <begin position="770"/>
        <end position="853"/>
    </location>
</feature>
<feature type="compositionally biased region" description="Low complexity" evidence="1">
    <location>
        <begin position="36"/>
        <end position="45"/>
    </location>
</feature>
<feature type="compositionally biased region" description="Low complexity" evidence="1">
    <location>
        <begin position="600"/>
        <end position="612"/>
    </location>
</feature>
<feature type="compositionally biased region" description="Polar residues" evidence="1">
    <location>
        <begin position="686"/>
        <end position="695"/>
    </location>
</feature>
<feature type="region of interest" description="Disordered" evidence="1">
    <location>
        <begin position="1"/>
        <end position="51"/>
    </location>
</feature>
<dbReference type="Proteomes" id="UP000749646">
    <property type="component" value="Unassembled WGS sequence"/>
</dbReference>
<organism evidence="2 3">
    <name type="scientific">Modicella reniformis</name>
    <dbReference type="NCBI Taxonomy" id="1440133"/>
    <lineage>
        <taxon>Eukaryota</taxon>
        <taxon>Fungi</taxon>
        <taxon>Fungi incertae sedis</taxon>
        <taxon>Mucoromycota</taxon>
        <taxon>Mortierellomycotina</taxon>
        <taxon>Mortierellomycetes</taxon>
        <taxon>Mortierellales</taxon>
        <taxon>Mortierellaceae</taxon>
        <taxon>Modicella</taxon>
    </lineage>
</organism>
<feature type="region of interest" description="Disordered" evidence="1">
    <location>
        <begin position="1085"/>
        <end position="1113"/>
    </location>
</feature>
<feature type="compositionally biased region" description="Low complexity" evidence="1">
    <location>
        <begin position="774"/>
        <end position="794"/>
    </location>
</feature>
<feature type="region of interest" description="Disordered" evidence="1">
    <location>
        <begin position="1002"/>
        <end position="1023"/>
    </location>
</feature>
<feature type="region of interest" description="Disordered" evidence="1">
    <location>
        <begin position="672"/>
        <end position="695"/>
    </location>
</feature>
<proteinExistence type="predicted"/>
<feature type="region of interest" description="Disordered" evidence="1">
    <location>
        <begin position="1300"/>
        <end position="1329"/>
    </location>
</feature>
<dbReference type="SUPFAM" id="SSF48403">
    <property type="entry name" value="Ankyrin repeat"/>
    <property type="match status" value="1"/>
</dbReference>
<accession>A0A9P6MJQ8</accession>
<feature type="compositionally biased region" description="Low complexity" evidence="1">
    <location>
        <begin position="483"/>
        <end position="496"/>
    </location>
</feature>
<feature type="compositionally biased region" description="Basic and acidic residues" evidence="1">
    <location>
        <begin position="820"/>
        <end position="838"/>
    </location>
</feature>
<feature type="compositionally biased region" description="Polar residues" evidence="1">
    <location>
        <begin position="1089"/>
        <end position="1111"/>
    </location>
</feature>
<feature type="region of interest" description="Disordered" evidence="1">
    <location>
        <begin position="111"/>
        <end position="143"/>
    </location>
</feature>
<dbReference type="OrthoDB" id="2414666at2759"/>
<comment type="caution">
    <text evidence="2">The sequence shown here is derived from an EMBL/GenBank/DDBJ whole genome shotgun (WGS) entry which is preliminary data.</text>
</comment>
<evidence type="ECO:0000256" key="1">
    <source>
        <dbReference type="SAM" id="MobiDB-lite"/>
    </source>
</evidence>
<feature type="compositionally biased region" description="Acidic residues" evidence="1">
    <location>
        <begin position="839"/>
        <end position="853"/>
    </location>
</feature>
<evidence type="ECO:0000313" key="3">
    <source>
        <dbReference type="Proteomes" id="UP000749646"/>
    </source>
</evidence>
<feature type="region of interest" description="Disordered" evidence="1">
    <location>
        <begin position="1343"/>
        <end position="1402"/>
    </location>
</feature>
<feature type="compositionally biased region" description="Low complexity" evidence="1">
    <location>
        <begin position="1343"/>
        <end position="1354"/>
    </location>
</feature>
<feature type="compositionally biased region" description="Polar residues" evidence="1">
    <location>
        <begin position="1"/>
        <end position="11"/>
    </location>
</feature>
<feature type="region of interest" description="Disordered" evidence="1">
    <location>
        <begin position="949"/>
        <end position="970"/>
    </location>
</feature>
<feature type="region of interest" description="Disordered" evidence="1">
    <location>
        <begin position="1707"/>
        <end position="1726"/>
    </location>
</feature>
<feature type="compositionally biased region" description="Low complexity" evidence="1">
    <location>
        <begin position="119"/>
        <end position="129"/>
    </location>
</feature>
<feature type="compositionally biased region" description="Polar residues" evidence="1">
    <location>
        <begin position="445"/>
        <end position="462"/>
    </location>
</feature>
<dbReference type="InterPro" id="IPR036770">
    <property type="entry name" value="Ankyrin_rpt-contain_sf"/>
</dbReference>
<feature type="compositionally biased region" description="Polar residues" evidence="1">
    <location>
        <begin position="613"/>
        <end position="623"/>
    </location>
</feature>
<protein>
    <submittedName>
        <fullName evidence="2">Uncharacterized protein</fullName>
    </submittedName>
</protein>
<feature type="compositionally biased region" description="Low complexity" evidence="1">
    <location>
        <begin position="1366"/>
        <end position="1380"/>
    </location>
</feature>
<reference evidence="2" key="1">
    <citation type="journal article" date="2020" name="Fungal Divers.">
        <title>Resolving the Mortierellaceae phylogeny through synthesis of multi-gene phylogenetics and phylogenomics.</title>
        <authorList>
            <person name="Vandepol N."/>
            <person name="Liber J."/>
            <person name="Desiro A."/>
            <person name="Na H."/>
            <person name="Kennedy M."/>
            <person name="Barry K."/>
            <person name="Grigoriev I.V."/>
            <person name="Miller A.N."/>
            <person name="O'Donnell K."/>
            <person name="Stajich J.E."/>
            <person name="Bonito G."/>
        </authorList>
    </citation>
    <scope>NUCLEOTIDE SEQUENCE</scope>
    <source>
        <strain evidence="2">MES-2147</strain>
    </source>
</reference>
<keyword evidence="3" id="KW-1185">Reference proteome</keyword>
<sequence>MSNVKNPSLRKQSPSPPWQSESSKFQSHPIEDGMLQEQEQPQKQQTKSSHASPIMRLPVDILLYIASPRFLSLNDIVQWRATASIFYQSISLPHATMILQVAHLFQIRPRRGHREQDLPSPTSASSQQQQHRRFPPAPPPQNIHSLFKDRQLQGLLARLTRLLVHPEFQPRLMRSSYSFRIRLGMSYSLDTLRHTREHPPQHRSLHDHDAEQHVKRTKRIRRDLQDYPIFVTGNPPDLVRLAIEFGHIPFVDHLLQRGFRPRDLPEYFSSLPFLSADDPTQQSSLDVQNDVEGLVGRKQTDTVDSKERAEHRNKSASFLKRSLELTQIWECMRTANQDLMDACSRADLDGVLKVLDATLILPRLTLDIPDTTQSGPEGQKPVDKGKQRHVSYEAPRQCDSTDTGSVALALDDELSWEATDTGVGSSSTRQRSISQRRERAATAEQVYSSPMVISSEEPSSAAPTVVPRSTIFTTRRRVNSDVSQTQSPSSTMPSPSVFDTEEPYETHSHTPWVDGRALTSALLAVCFRRDGNESEETAALEESRAVPIVNEILKYDCMLTAQALGQAVQAVAYSRPLGSLKRAFDQRQQRRQWWRRLDRTSSSTSSRPESASQNTSTSGTPQSTVEIGVMDLLMERIGPREWLKLIKYYLQRREFEDLAVLLELCPFKGPQIETKDRGQDNEPYYSPTSPRDPINQQDYYRQQARELICREAGICGVGTRLGHFNGRGIGQSSYNVAATLHSSSRMLFTGSGTRFNNTFMLPRGGFRGIGGNTSGHSSSVGNSSAQSGDSGNSSFNATEEGEEEEDYQRTSGHDVGPPLDLHEALYLNRRDQRRRPENIEESEGEGENIDMEQESIEVQDTSLAFGGMVSNTTSSSRPGPGIVGIAIQVQAPDHILRALLKMGFRFFSICDLSVSDTRHPLALQFRQQERMNRLLIDFCMAPISPGTIRPLPGAGSATGHSKGKQKKGLNRDKYRYDAAEQEHYAQAVERFLYPSASNPARGSASISALPSQTMSNSVRGGTDQRSSVIIDATTISENPTMGLGFTSIATQASSSALTPSDRLQFILPPVRLGESFESLTAATEFPEQGTGSSSPVQGTFSQPRYSNNGQARSMPLPIRTSMIEARRVDGSSLLASLVVPELHGEQGGSNQDDSGGISAYQRMVNETTKRRVREFLASEYIDLTTVGICLHQACYHKKEPLLRVLLEHRLLIAQDALAGAVQVAASVGWKRGLEILLIQLNRSSSNVTTVGHDSISGNENSSSNGAGIGVGVGVGVGGGPSIRQDRPRSFHITNRASSDFSRSTPFFAPGQSSPPPPLGPPLIGPFIPTARSSSLKTRLTMILPKLSGSSPSSSKRFRRKQKAKQQEQQQEQQQLPQQGRSGEHLTPLVIPKDSQRRKSSPPVLMLSTSMLWVVPNAMLQRKNRNAVLALMAATTGNDSGLVRWLVECFADIKLAHIMQALMIACDRGFIKVVKVLVGGSTIDKAAMKSTNGNSPRLLLRRWLEFQHRRIMEHALFTQESTSGSTSALSVKTATATAPAKAAENESMDAGDSSQQRFDSFPFIFLMESSPIFRHYFQILNTLSSCQFMTLQRSHAHSRSPQETKQELIRILLQPILEIFGPISFRKTLDRIPRDSWWPLDYDVRLMADQEARKSMVAIATAMNRAKKQQDQIKLTQADAVHVIHVQSAKGKWHKLVGQRFRQWIKGKKATKAHAPSGSEGKTPLADTASTKPFFRRLCFGHAATNA</sequence>
<feature type="region of interest" description="Disordered" evidence="1">
    <location>
        <begin position="368"/>
        <end position="403"/>
    </location>
</feature>
<feature type="region of interest" description="Disordered" evidence="1">
    <location>
        <begin position="418"/>
        <end position="511"/>
    </location>
</feature>
<dbReference type="EMBL" id="JAAAHW010000212">
    <property type="protein sequence ID" value="KAG0005091.1"/>
    <property type="molecule type" value="Genomic_DNA"/>
</dbReference>
<evidence type="ECO:0000313" key="2">
    <source>
        <dbReference type="EMBL" id="KAG0005091.1"/>
    </source>
</evidence>
<name>A0A9P6MJQ8_9FUNG</name>
<feature type="region of interest" description="Disordered" evidence="1">
    <location>
        <begin position="595"/>
        <end position="623"/>
    </location>
</feature>
<gene>
    <name evidence="2" type="ORF">BGZ65_011985</name>
</gene>
<feature type="compositionally biased region" description="Pro residues" evidence="1">
    <location>
        <begin position="1312"/>
        <end position="1323"/>
    </location>
</feature>